<sequence length="226" mass="25210">MMKASSAQDEVRESATSRAEPSAGENLEFGPPRPGPHLGPADAPDPNVVESPERRTVFFDTALLSRQYVRERSRYVAELKRQPGMLRKLLTASVLYLTRRMVWSFGFFPIVIAFWLPLVFARFNPVVMVNNLLPSLQSFVQANPQGQAAALETVFIAWFSIGFAFTVFDLILTPFRNPLEQATEYHMQAWLALRAPGVRAADIEAADLMEDETESVQKSGSQGTDS</sequence>
<evidence type="ECO:0000313" key="4">
    <source>
        <dbReference type="Proteomes" id="UP001501337"/>
    </source>
</evidence>
<organism evidence="3 4">
    <name type="scientific">Allohahella marinimesophila</name>
    <dbReference type="NCBI Taxonomy" id="1054972"/>
    <lineage>
        <taxon>Bacteria</taxon>
        <taxon>Pseudomonadati</taxon>
        <taxon>Pseudomonadota</taxon>
        <taxon>Gammaproteobacteria</taxon>
        <taxon>Oceanospirillales</taxon>
        <taxon>Hahellaceae</taxon>
        <taxon>Allohahella</taxon>
    </lineage>
</organism>
<feature type="transmembrane region" description="Helical" evidence="2">
    <location>
        <begin position="154"/>
        <end position="172"/>
    </location>
</feature>
<comment type="caution">
    <text evidence="3">The sequence shown here is derived from an EMBL/GenBank/DDBJ whole genome shotgun (WGS) entry which is preliminary data.</text>
</comment>
<feature type="transmembrane region" description="Helical" evidence="2">
    <location>
        <begin position="102"/>
        <end position="123"/>
    </location>
</feature>
<dbReference type="EMBL" id="BAABBO010000001">
    <property type="protein sequence ID" value="GAA3951504.1"/>
    <property type="molecule type" value="Genomic_DNA"/>
</dbReference>
<proteinExistence type="predicted"/>
<dbReference type="Proteomes" id="UP001501337">
    <property type="component" value="Unassembled WGS sequence"/>
</dbReference>
<name>A0ABP7NPK5_9GAMM</name>
<reference evidence="4" key="1">
    <citation type="journal article" date="2019" name="Int. J. Syst. Evol. Microbiol.">
        <title>The Global Catalogue of Microorganisms (GCM) 10K type strain sequencing project: providing services to taxonomists for standard genome sequencing and annotation.</title>
        <authorList>
            <consortium name="The Broad Institute Genomics Platform"/>
            <consortium name="The Broad Institute Genome Sequencing Center for Infectious Disease"/>
            <person name="Wu L."/>
            <person name="Ma J."/>
        </authorList>
    </citation>
    <scope>NUCLEOTIDE SEQUENCE [LARGE SCALE GENOMIC DNA]</scope>
    <source>
        <strain evidence="4">JCM 17555</strain>
    </source>
</reference>
<evidence type="ECO:0000313" key="3">
    <source>
        <dbReference type="EMBL" id="GAA3951504.1"/>
    </source>
</evidence>
<accession>A0ABP7NPK5</accession>
<keyword evidence="2" id="KW-1133">Transmembrane helix</keyword>
<keyword evidence="2" id="KW-0472">Membrane</keyword>
<keyword evidence="2" id="KW-0812">Transmembrane</keyword>
<evidence type="ECO:0000256" key="1">
    <source>
        <dbReference type="SAM" id="MobiDB-lite"/>
    </source>
</evidence>
<keyword evidence="4" id="KW-1185">Reference proteome</keyword>
<dbReference type="RefSeq" id="WP_344803554.1">
    <property type="nucleotide sequence ID" value="NZ_BAABBO010000001.1"/>
</dbReference>
<evidence type="ECO:0000256" key="2">
    <source>
        <dbReference type="SAM" id="Phobius"/>
    </source>
</evidence>
<gene>
    <name evidence="3" type="ORF">GCM10022278_08280</name>
</gene>
<feature type="region of interest" description="Disordered" evidence="1">
    <location>
        <begin position="1"/>
        <end position="49"/>
    </location>
</feature>
<protein>
    <submittedName>
        <fullName evidence="3">Uncharacterized protein</fullName>
    </submittedName>
</protein>